<dbReference type="SUPFAM" id="SSF56784">
    <property type="entry name" value="HAD-like"/>
    <property type="match status" value="1"/>
</dbReference>
<dbReference type="InterPro" id="IPR006439">
    <property type="entry name" value="HAD-SF_hydro_IA"/>
</dbReference>
<dbReference type="InterPro" id="IPR023214">
    <property type="entry name" value="HAD_sf"/>
</dbReference>
<keyword evidence="5" id="KW-0119">Carbohydrate metabolism</keyword>
<keyword evidence="4" id="KW-0460">Magnesium</keyword>
<dbReference type="Gene3D" id="3.40.50.1000">
    <property type="entry name" value="HAD superfamily/HAD-like"/>
    <property type="match status" value="1"/>
</dbReference>
<dbReference type="InterPro" id="IPR051600">
    <property type="entry name" value="Beta-PGM-like"/>
</dbReference>
<reference evidence="6" key="1">
    <citation type="journal article" date="2020" name="mSystems">
        <title>Genome- and Community-Level Interaction Insights into Carbon Utilization and Element Cycling Functions of Hydrothermarchaeota in Hydrothermal Sediment.</title>
        <authorList>
            <person name="Zhou Z."/>
            <person name="Liu Y."/>
            <person name="Xu W."/>
            <person name="Pan J."/>
            <person name="Luo Z.H."/>
            <person name="Li M."/>
        </authorList>
    </citation>
    <scope>NUCLEOTIDE SEQUENCE [LARGE SCALE GENOMIC DNA]</scope>
    <source>
        <strain evidence="6">SpSt-222</strain>
    </source>
</reference>
<evidence type="ECO:0000256" key="1">
    <source>
        <dbReference type="ARBA" id="ARBA00001946"/>
    </source>
</evidence>
<evidence type="ECO:0000313" key="6">
    <source>
        <dbReference type="EMBL" id="HEF65216.1"/>
    </source>
</evidence>
<dbReference type="GO" id="GO:0046872">
    <property type="term" value="F:metal ion binding"/>
    <property type="evidence" value="ECO:0007669"/>
    <property type="project" value="UniProtKB-KW"/>
</dbReference>
<dbReference type="AlphaFoldDB" id="A0A7C1JLK7"/>
<dbReference type="SFLD" id="SFLDS00003">
    <property type="entry name" value="Haloacid_Dehalogenase"/>
    <property type="match status" value="1"/>
</dbReference>
<dbReference type="InterPro" id="IPR041492">
    <property type="entry name" value="HAD_2"/>
</dbReference>
<dbReference type="EMBL" id="DSJL01000011">
    <property type="protein sequence ID" value="HEF65216.1"/>
    <property type="molecule type" value="Genomic_DNA"/>
</dbReference>
<keyword evidence="3" id="KW-0479">Metal-binding</keyword>
<comment type="caution">
    <text evidence="6">The sequence shown here is derived from an EMBL/GenBank/DDBJ whole genome shotgun (WGS) entry which is preliminary data.</text>
</comment>
<dbReference type="CDD" id="cd07505">
    <property type="entry name" value="HAD_BPGM-like"/>
    <property type="match status" value="1"/>
</dbReference>
<organism evidence="6">
    <name type="scientific">Thermomicrobium roseum</name>
    <dbReference type="NCBI Taxonomy" id="500"/>
    <lineage>
        <taxon>Bacteria</taxon>
        <taxon>Pseudomonadati</taxon>
        <taxon>Thermomicrobiota</taxon>
        <taxon>Thermomicrobia</taxon>
        <taxon>Thermomicrobiales</taxon>
        <taxon>Thermomicrobiaceae</taxon>
        <taxon>Thermomicrobium</taxon>
    </lineage>
</organism>
<sequence>MSSSLPSPPGAGWPRCQQVCNARTQGDPHRRGRSSVSRERAGILFDLDGVLINSEEAHYEATRRAFQELGLPELPEQLYRTVMLGRPDREAIATALVALAVPLGWLERVLQQKVLIYRDLLTSGAVELLPDGIATVEAALTAGYPVAVVTGSLADEARWALQAAGLAGRIAVVVTAEDVEHGKPHPEPYLVGCQRLSVAPQRSIAVEDSPAGITAGRAAGLRVVAVARYPLSALVQADQVVTELTWEALATLLEAGD</sequence>
<evidence type="ECO:0000256" key="4">
    <source>
        <dbReference type="ARBA" id="ARBA00022842"/>
    </source>
</evidence>
<dbReference type="Pfam" id="PF13419">
    <property type="entry name" value="HAD_2"/>
    <property type="match status" value="1"/>
</dbReference>
<dbReference type="PANTHER" id="PTHR46193">
    <property type="entry name" value="6-PHOSPHOGLUCONATE PHOSPHATASE"/>
    <property type="match status" value="1"/>
</dbReference>
<evidence type="ECO:0000256" key="2">
    <source>
        <dbReference type="ARBA" id="ARBA00006171"/>
    </source>
</evidence>
<dbReference type="InterPro" id="IPR023198">
    <property type="entry name" value="PGP-like_dom2"/>
</dbReference>
<dbReference type="InterPro" id="IPR036412">
    <property type="entry name" value="HAD-like_sf"/>
</dbReference>
<gene>
    <name evidence="6" type="ORF">ENP47_06440</name>
</gene>
<dbReference type="PRINTS" id="PR00413">
    <property type="entry name" value="HADHALOGNASE"/>
</dbReference>
<protein>
    <submittedName>
        <fullName evidence="6">HAD family phosphatase</fullName>
    </submittedName>
</protein>
<evidence type="ECO:0000256" key="5">
    <source>
        <dbReference type="ARBA" id="ARBA00023277"/>
    </source>
</evidence>
<comment type="similarity">
    <text evidence="2">Belongs to the HAD-like hydrolase superfamily. CbbY/CbbZ/Gph/YieH family.</text>
</comment>
<dbReference type="PANTHER" id="PTHR46193:SF18">
    <property type="entry name" value="HEXITOL PHOSPHATASE B"/>
    <property type="match status" value="1"/>
</dbReference>
<dbReference type="SFLD" id="SFLDG01129">
    <property type="entry name" value="C1.5:_HAD__Beta-PGM__Phosphata"/>
    <property type="match status" value="1"/>
</dbReference>
<dbReference type="NCBIfam" id="TIGR01509">
    <property type="entry name" value="HAD-SF-IA-v3"/>
    <property type="match status" value="1"/>
</dbReference>
<proteinExistence type="inferred from homology"/>
<accession>A0A7C1JLK7</accession>
<dbReference type="GO" id="GO:0003824">
    <property type="term" value="F:catalytic activity"/>
    <property type="evidence" value="ECO:0007669"/>
    <property type="project" value="UniProtKB-ARBA"/>
</dbReference>
<dbReference type="Gene3D" id="1.10.150.240">
    <property type="entry name" value="Putative phosphatase, domain 2"/>
    <property type="match status" value="1"/>
</dbReference>
<dbReference type="SFLD" id="SFLDG01135">
    <property type="entry name" value="C1.5.6:_HAD__Beta-PGM__Phospha"/>
    <property type="match status" value="1"/>
</dbReference>
<name>A0A7C1JLK7_THERO</name>
<evidence type="ECO:0000256" key="3">
    <source>
        <dbReference type="ARBA" id="ARBA00022723"/>
    </source>
</evidence>
<comment type="cofactor">
    <cofactor evidence="1">
        <name>Mg(2+)</name>
        <dbReference type="ChEBI" id="CHEBI:18420"/>
    </cofactor>
</comment>